<keyword evidence="4" id="KW-0804">Transcription</keyword>
<accession>A0ABT8ZPJ9</accession>
<dbReference type="RefSeq" id="WP_304536794.1">
    <property type="nucleotide sequence ID" value="NZ_JAUQOM010000008.1"/>
</dbReference>
<dbReference type="InterPro" id="IPR036390">
    <property type="entry name" value="WH_DNA-bd_sf"/>
</dbReference>
<dbReference type="InterPro" id="IPR000847">
    <property type="entry name" value="LysR_HTH_N"/>
</dbReference>
<dbReference type="SUPFAM" id="SSF53850">
    <property type="entry name" value="Periplasmic binding protein-like II"/>
    <property type="match status" value="1"/>
</dbReference>
<gene>
    <name evidence="6" type="ORF">Q4610_15085</name>
</gene>
<name>A0ABT8ZPJ9_9SPHN</name>
<evidence type="ECO:0000256" key="4">
    <source>
        <dbReference type="ARBA" id="ARBA00023163"/>
    </source>
</evidence>
<dbReference type="Pfam" id="PF00126">
    <property type="entry name" value="HTH_1"/>
    <property type="match status" value="1"/>
</dbReference>
<evidence type="ECO:0000256" key="2">
    <source>
        <dbReference type="ARBA" id="ARBA00023015"/>
    </source>
</evidence>
<comment type="similarity">
    <text evidence="1">Belongs to the LysR transcriptional regulatory family.</text>
</comment>
<keyword evidence="3" id="KW-0238">DNA-binding</keyword>
<dbReference type="PANTHER" id="PTHR30346:SF0">
    <property type="entry name" value="HCA OPERON TRANSCRIPTIONAL ACTIVATOR HCAR"/>
    <property type="match status" value="1"/>
</dbReference>
<reference evidence="6" key="1">
    <citation type="submission" date="2023-07" db="EMBL/GenBank/DDBJ databases">
        <title>Bacterial whole genome sequence for Sphingobium sp. HBC34.</title>
        <authorList>
            <person name="Le V."/>
            <person name="Ko S.-R."/>
            <person name="Ahn C.-Y."/>
            <person name="Oh H.-M."/>
        </authorList>
    </citation>
    <scope>NUCLEOTIDE SEQUENCE</scope>
    <source>
        <strain evidence="6">HBC34</strain>
    </source>
</reference>
<sequence length="313" mass="34030">MELRHLRYFIAVAEELHFSRAAARLHVAQPPLSTQIKQLEEEMGVALFLRTKRRVELTEAGSAFLIEARRVLGILDRGVALAREIGTGQRGTLRLGSVYSAIYAVVPQMLRAFAAQHPDISVELSEMTVQQQLDALASGAIDVGILRSPIHDPSIETHLLFREGIVALVPTGHALAARGAIHVADLAPYPFLLSGIGLHSSFRQHVLSLFDRLGIMPNIAREIGEIHSIISLVGAGLGVALAPATVSHIRVSDVTYLPILDDMPQIEVSLAWHRDVRPPALSALLAMVQDPGLWRRDTMPDGIDTSHISEPAG</sequence>
<dbReference type="PROSITE" id="PS50931">
    <property type="entry name" value="HTH_LYSR"/>
    <property type="match status" value="1"/>
</dbReference>
<keyword evidence="7" id="KW-1185">Reference proteome</keyword>
<evidence type="ECO:0000256" key="1">
    <source>
        <dbReference type="ARBA" id="ARBA00009437"/>
    </source>
</evidence>
<dbReference type="EMBL" id="JAUQOM010000008">
    <property type="protein sequence ID" value="MDO7836373.1"/>
    <property type="molecule type" value="Genomic_DNA"/>
</dbReference>
<evidence type="ECO:0000313" key="6">
    <source>
        <dbReference type="EMBL" id="MDO7836373.1"/>
    </source>
</evidence>
<dbReference type="Pfam" id="PF03466">
    <property type="entry name" value="LysR_substrate"/>
    <property type="match status" value="1"/>
</dbReference>
<proteinExistence type="inferred from homology"/>
<dbReference type="InterPro" id="IPR005119">
    <property type="entry name" value="LysR_subst-bd"/>
</dbReference>
<comment type="caution">
    <text evidence="6">The sequence shown here is derived from an EMBL/GenBank/DDBJ whole genome shotgun (WGS) entry which is preliminary data.</text>
</comment>
<evidence type="ECO:0000313" key="7">
    <source>
        <dbReference type="Proteomes" id="UP001176471"/>
    </source>
</evidence>
<keyword evidence="2" id="KW-0805">Transcription regulation</keyword>
<dbReference type="PANTHER" id="PTHR30346">
    <property type="entry name" value="TRANSCRIPTIONAL DUAL REGULATOR HCAR-RELATED"/>
    <property type="match status" value="1"/>
</dbReference>
<dbReference type="Gene3D" id="3.40.190.10">
    <property type="entry name" value="Periplasmic binding protein-like II"/>
    <property type="match status" value="2"/>
</dbReference>
<dbReference type="Gene3D" id="1.10.10.10">
    <property type="entry name" value="Winged helix-like DNA-binding domain superfamily/Winged helix DNA-binding domain"/>
    <property type="match status" value="1"/>
</dbReference>
<dbReference type="SUPFAM" id="SSF46785">
    <property type="entry name" value="Winged helix' DNA-binding domain"/>
    <property type="match status" value="1"/>
</dbReference>
<evidence type="ECO:0000259" key="5">
    <source>
        <dbReference type="PROSITE" id="PS50931"/>
    </source>
</evidence>
<dbReference type="CDD" id="cd08414">
    <property type="entry name" value="PBP2_LTTR_aromatics_like"/>
    <property type="match status" value="1"/>
</dbReference>
<feature type="domain" description="HTH lysR-type" evidence="5">
    <location>
        <begin position="1"/>
        <end position="58"/>
    </location>
</feature>
<dbReference type="PRINTS" id="PR00039">
    <property type="entry name" value="HTHLYSR"/>
</dbReference>
<organism evidence="6 7">
    <name type="scientific">Sphingobium cyanobacteriorum</name>
    <dbReference type="NCBI Taxonomy" id="3063954"/>
    <lineage>
        <taxon>Bacteria</taxon>
        <taxon>Pseudomonadati</taxon>
        <taxon>Pseudomonadota</taxon>
        <taxon>Alphaproteobacteria</taxon>
        <taxon>Sphingomonadales</taxon>
        <taxon>Sphingomonadaceae</taxon>
        <taxon>Sphingobium</taxon>
    </lineage>
</organism>
<dbReference type="Proteomes" id="UP001176471">
    <property type="component" value="Unassembled WGS sequence"/>
</dbReference>
<dbReference type="InterPro" id="IPR036388">
    <property type="entry name" value="WH-like_DNA-bd_sf"/>
</dbReference>
<evidence type="ECO:0000256" key="3">
    <source>
        <dbReference type="ARBA" id="ARBA00023125"/>
    </source>
</evidence>
<protein>
    <submittedName>
        <fullName evidence="6">LysR substrate-binding domain-containing protein</fullName>
    </submittedName>
</protein>